<dbReference type="AlphaFoldDB" id="A0AAD6NGC9"/>
<reference evidence="1" key="1">
    <citation type="submission" date="2023-01" db="EMBL/GenBank/DDBJ databases">
        <title>The chitinases involved in constricting ring structure development in the nematode-trapping fungus Drechslerella dactyloides.</title>
        <authorList>
            <person name="Wang R."/>
            <person name="Zhang L."/>
            <person name="Tang P."/>
            <person name="Li S."/>
            <person name="Liang L."/>
        </authorList>
    </citation>
    <scope>NUCLEOTIDE SEQUENCE</scope>
    <source>
        <strain evidence="1">YMF1.00031</strain>
    </source>
</reference>
<name>A0AAD6NGC9_DREDA</name>
<dbReference type="EMBL" id="JAQGDS010000011">
    <property type="protein sequence ID" value="KAJ6257214.1"/>
    <property type="molecule type" value="Genomic_DNA"/>
</dbReference>
<organism evidence="1 2">
    <name type="scientific">Drechslerella dactyloides</name>
    <name type="common">Nematode-trapping fungus</name>
    <name type="synonym">Arthrobotrys dactyloides</name>
    <dbReference type="NCBI Taxonomy" id="74499"/>
    <lineage>
        <taxon>Eukaryota</taxon>
        <taxon>Fungi</taxon>
        <taxon>Dikarya</taxon>
        <taxon>Ascomycota</taxon>
        <taxon>Pezizomycotina</taxon>
        <taxon>Orbiliomycetes</taxon>
        <taxon>Orbiliales</taxon>
        <taxon>Orbiliaceae</taxon>
        <taxon>Drechslerella</taxon>
    </lineage>
</organism>
<evidence type="ECO:0000313" key="2">
    <source>
        <dbReference type="Proteomes" id="UP001221413"/>
    </source>
</evidence>
<dbReference type="Proteomes" id="UP001221413">
    <property type="component" value="Unassembled WGS sequence"/>
</dbReference>
<protein>
    <submittedName>
        <fullName evidence="1">Uncharacterized protein</fullName>
    </submittedName>
</protein>
<comment type="caution">
    <text evidence="1">The sequence shown here is derived from an EMBL/GenBank/DDBJ whole genome shotgun (WGS) entry which is preliminary data.</text>
</comment>
<accession>A0AAD6NGC9</accession>
<sequence>MSTPGLAPAGADWDRYGSWWDRVYGSGLRWVVFVRANELGNRWGNASWTGSWQWRVTGERGFPAGTASAAGEAVGLAVEMVEMVEERWVLWW</sequence>
<evidence type="ECO:0000313" key="1">
    <source>
        <dbReference type="EMBL" id="KAJ6257214.1"/>
    </source>
</evidence>
<proteinExistence type="predicted"/>
<keyword evidence="2" id="KW-1185">Reference proteome</keyword>
<gene>
    <name evidence="1" type="ORF">Dda_8101</name>
</gene>